<evidence type="ECO:0000313" key="2">
    <source>
        <dbReference type="Proteomes" id="UP000190121"/>
    </source>
</evidence>
<accession>A0A1T4NAT6</accession>
<dbReference type="AlphaFoldDB" id="A0A1T4NAT6"/>
<reference evidence="2" key="1">
    <citation type="submission" date="2017-02" db="EMBL/GenBank/DDBJ databases">
        <authorList>
            <person name="Varghese N."/>
            <person name="Submissions S."/>
        </authorList>
    </citation>
    <scope>NUCLEOTIDE SEQUENCE [LARGE SCALE GENOMIC DNA]</scope>
    <source>
        <strain evidence="2">ATCC 51356</strain>
    </source>
</reference>
<keyword evidence="2" id="KW-1185">Reference proteome</keyword>
<dbReference type="RefSeq" id="WP_078736974.1">
    <property type="nucleotide sequence ID" value="NZ_FUXE01000009.1"/>
</dbReference>
<proteinExistence type="predicted"/>
<dbReference type="Proteomes" id="UP000190121">
    <property type="component" value="Unassembled WGS sequence"/>
</dbReference>
<dbReference type="PROSITE" id="PS51257">
    <property type="entry name" value="PROKAR_LIPOPROTEIN"/>
    <property type="match status" value="1"/>
</dbReference>
<gene>
    <name evidence="1" type="ORF">SAMN02745171_01052</name>
</gene>
<sequence>MKKLNLTGFFPLFLVSLTLLFVSCNKKDPKKDTPQMALLGTVPEDVTLLMAVGGDAIMDSFQKKELEEMLSPQTLAQLMLFKKNLDVQKVLCFARMSLDGELPLATTLLIKDYDGFVQTLQAAGGEIEKEEGEFSYCMFDGVGFFFDKKQLWITPNGGFALIKESVNLKKNGGNSIRTLGYIHSVLDNEAGLYVNLKSLTSVVDFSNNPLLKPNLDDINRYDVRLMGSLSLKRDKLAMSVALLDDKGNPLGDKHNIARAIDKNLLSYLDLKQDLFAAVGVKNRAWVEMLKSFSGMPIVGQYDFLLSEIDGTVALALSAKSSTIEGPNSVDATLFVQTKGETSREIFSVIADKLAPFRDGDELDGNDLSLDFPFGRYVLGFRDNTLYLAPKPLEKKPQPNYANHPVASTLIKGDMGYVILDMNSKGAVAKMAKEALRYPLNGHATLSLRPDGATFFFYNEAAPIATLIHRLVMLKKGEELDD</sequence>
<dbReference type="EMBL" id="FUXE01000009">
    <property type="protein sequence ID" value="SJZ75918.1"/>
    <property type="molecule type" value="Genomic_DNA"/>
</dbReference>
<dbReference type="OrthoDB" id="9802897at2"/>
<protein>
    <recommendedName>
        <fullName evidence="3">DUF4836 domain-containing protein</fullName>
    </recommendedName>
</protein>
<name>A0A1T4NAT6_9PORP</name>
<evidence type="ECO:0008006" key="3">
    <source>
        <dbReference type="Google" id="ProtNLM"/>
    </source>
</evidence>
<dbReference type="STRING" id="29524.SAMN02745171_01052"/>
<evidence type="ECO:0000313" key="1">
    <source>
        <dbReference type="EMBL" id="SJZ75918.1"/>
    </source>
</evidence>
<organism evidence="1 2">
    <name type="scientific">Porphyromonas circumdentaria</name>
    <dbReference type="NCBI Taxonomy" id="29524"/>
    <lineage>
        <taxon>Bacteria</taxon>
        <taxon>Pseudomonadati</taxon>
        <taxon>Bacteroidota</taxon>
        <taxon>Bacteroidia</taxon>
        <taxon>Bacteroidales</taxon>
        <taxon>Porphyromonadaceae</taxon>
        <taxon>Porphyromonas</taxon>
    </lineage>
</organism>